<dbReference type="EMBL" id="FNLO01000007">
    <property type="protein sequence ID" value="SDV49131.1"/>
    <property type="molecule type" value="Genomic_DNA"/>
</dbReference>
<accession>A0A1H2PQN8</accession>
<keyword evidence="2" id="KW-1185">Reference proteome</keyword>
<protein>
    <submittedName>
        <fullName evidence="1">Uncharacterized protein</fullName>
    </submittedName>
</protein>
<proteinExistence type="predicted"/>
<evidence type="ECO:0000313" key="2">
    <source>
        <dbReference type="Proteomes" id="UP000243719"/>
    </source>
</evidence>
<name>A0A1H2PQN8_9BURK</name>
<dbReference type="RefSeq" id="WP_091908816.1">
    <property type="nucleotide sequence ID" value="NZ_FNLO01000007.1"/>
</dbReference>
<gene>
    <name evidence="1" type="ORF">SAMN05216551_10790</name>
</gene>
<dbReference type="Proteomes" id="UP000243719">
    <property type="component" value="Unassembled WGS sequence"/>
</dbReference>
<sequence length="92" mass="9558">MAIGKVGALAVMTIDTAKAQNQWCSAYVVTVTQGGSQRVVFYQDIADRIFADRSAAASHALEAGMACARDLGDKLMAGVVRQQASPAATVLA</sequence>
<dbReference type="AlphaFoldDB" id="A0A1H2PQN8"/>
<evidence type="ECO:0000313" key="1">
    <source>
        <dbReference type="EMBL" id="SDV49131.1"/>
    </source>
</evidence>
<organism evidence="1 2">
    <name type="scientific">Chitinasiproducens palmae</name>
    <dbReference type="NCBI Taxonomy" id="1770053"/>
    <lineage>
        <taxon>Bacteria</taxon>
        <taxon>Pseudomonadati</taxon>
        <taxon>Pseudomonadota</taxon>
        <taxon>Betaproteobacteria</taxon>
        <taxon>Burkholderiales</taxon>
        <taxon>Burkholderiaceae</taxon>
        <taxon>Chitinasiproducens</taxon>
    </lineage>
</organism>
<reference evidence="2" key="1">
    <citation type="submission" date="2016-09" db="EMBL/GenBank/DDBJ databases">
        <authorList>
            <person name="Varghese N."/>
            <person name="Submissions S."/>
        </authorList>
    </citation>
    <scope>NUCLEOTIDE SEQUENCE [LARGE SCALE GENOMIC DNA]</scope>
    <source>
        <strain evidence="2">JS23</strain>
    </source>
</reference>